<feature type="compositionally biased region" description="Basic residues" evidence="10">
    <location>
        <begin position="908"/>
        <end position="924"/>
    </location>
</feature>
<evidence type="ECO:0000313" key="13">
    <source>
        <dbReference type="Proteomes" id="UP000887569"/>
    </source>
</evidence>
<dbReference type="Proteomes" id="UP000887569">
    <property type="component" value="Unplaced"/>
</dbReference>
<dbReference type="CDD" id="cd09868">
    <property type="entry name" value="PIN_XPG_RAD2"/>
    <property type="match status" value="2"/>
</dbReference>
<evidence type="ECO:0000259" key="11">
    <source>
        <dbReference type="SMART" id="SM00484"/>
    </source>
</evidence>
<feature type="compositionally biased region" description="Polar residues" evidence="10">
    <location>
        <begin position="851"/>
        <end position="860"/>
    </location>
</feature>
<dbReference type="WBParaSite" id="PgB04_g173_t06">
    <property type="protein sequence ID" value="PgB04_g173_t06"/>
    <property type="gene ID" value="PgB04_g173"/>
</dbReference>
<dbReference type="SMART" id="SM00485">
    <property type="entry name" value="XPGN"/>
    <property type="match status" value="1"/>
</dbReference>
<dbReference type="GO" id="GO:0005634">
    <property type="term" value="C:nucleus"/>
    <property type="evidence" value="ECO:0007669"/>
    <property type="project" value="UniProtKB-SubCell"/>
</dbReference>
<dbReference type="SUPFAM" id="SSF88723">
    <property type="entry name" value="PIN domain-like"/>
    <property type="match status" value="1"/>
</dbReference>
<keyword evidence="7" id="KW-0378">Hydrolase</keyword>
<keyword evidence="5" id="KW-0479">Metal-binding</keyword>
<evidence type="ECO:0000256" key="5">
    <source>
        <dbReference type="ARBA" id="ARBA00022723"/>
    </source>
</evidence>
<proteinExistence type="inferred from homology"/>
<dbReference type="SUPFAM" id="SSF47807">
    <property type="entry name" value="5' to 3' exonuclease, C-terminal subdomain"/>
    <property type="match status" value="1"/>
</dbReference>
<dbReference type="PROSITE" id="PS50330">
    <property type="entry name" value="UIM"/>
    <property type="match status" value="1"/>
</dbReference>
<feature type="compositionally biased region" description="Low complexity" evidence="10">
    <location>
        <begin position="936"/>
        <end position="947"/>
    </location>
</feature>
<sequence>MGIQGLWPILEPTAEPVTLESLEGKRFAIDVSLWLYQALYGYGLSQQETRSPHLSLLISRLSKLLFYKIRPVFVFDGPNVPLFKRKILRERQLKHFMDEITVSKAQKRVLTEVALSHNDGKRSPETWKSAFGAKRKGGEEGIFEMAPLRSADDTNLKRERKDSDEPEVIYSSLTSGRPTQIDEMPMEHLLSRDQRLDYLLSVRERERTMRLTEDQVPEDSRAFCNFQMDRLLRRNRINEQLDMLKKEALGQTVLLDSKPEGTSGSSVLLTVMEGLTRGHFLTRDDDDVLVDEESSKREREIKDSISWPAIVEQMRKDGGMKDEAQCSTSSFDGATSGGEKQISVSQALLDEDDEDDDLQEAIALSLRDANLQETIPETHYLFGSESKDDVIERLRNSFALRNRDLQRDMWSDSEKSSSNSDDFIDVAEPDEAFLEASSLSASNTVPSKITERQQQMEEDWMPNYVNEFDDRKKEEVSASKEARMEAELEREQEGVYKECQELLRLCGIPFVVSPGEAEAQCCELERLGLVQGIVSDDSDVWLFGASTVYKNMFNQKRRVQMFSSETIHRQLGLTRWETIQIALLSGGDYTPGLDNIGVVTALELISEFALPSEDGCDEEAQAFAVLQRISDWLNGREESRSKEEQGTVSTDEHSLSTNKGRIRRCNEDNKFETARRLKLRAVIERNNEKEVIEAFPSREIFEAYSRPLVDKSNEKPIWGTVKEKELEAFVRQRLGWDQDRLKKRTQGSLQRWNEYLGRCVGGGGLAYQTHITSFTHRLHKSEDDQRLVPTARVIRALRRLAAAKRECPDPSVSLICKASFIDEPSDSSNMSMCVERVETSDDRTDPAVVNRGSSQVARSKTTCRSRKKVVSNKEGKQVKEQGNAVDESKSNVESTEVATRGRGAQNRAVKRSAAKHNQRNKKGRCGAGKSQKLNDELNLSEESSNEN</sequence>
<feature type="domain" description="XPG-I" evidence="11">
    <location>
        <begin position="504"/>
        <end position="573"/>
    </location>
</feature>
<keyword evidence="6" id="KW-0255">Endonuclease</keyword>
<dbReference type="PRINTS" id="PR00066">
    <property type="entry name" value="XRODRMPGMNTG"/>
</dbReference>
<keyword evidence="9" id="KW-0539">Nucleus</keyword>
<evidence type="ECO:0000256" key="1">
    <source>
        <dbReference type="ARBA" id="ARBA00001946"/>
    </source>
</evidence>
<evidence type="ECO:0000259" key="12">
    <source>
        <dbReference type="SMART" id="SM00485"/>
    </source>
</evidence>
<dbReference type="GO" id="GO:0003697">
    <property type="term" value="F:single-stranded DNA binding"/>
    <property type="evidence" value="ECO:0007669"/>
    <property type="project" value="InterPro"/>
</dbReference>
<feature type="region of interest" description="Disordered" evidence="10">
    <location>
        <begin position="835"/>
        <end position="947"/>
    </location>
</feature>
<dbReference type="Gene3D" id="3.40.50.1010">
    <property type="entry name" value="5'-nuclease"/>
    <property type="match status" value="2"/>
</dbReference>
<dbReference type="PANTHER" id="PTHR16171">
    <property type="entry name" value="DNA REPAIR PROTEIN COMPLEMENTING XP-G CELLS-RELATED"/>
    <property type="match status" value="1"/>
</dbReference>
<name>A0A914ZJI4_PARUN</name>
<evidence type="ECO:0000256" key="9">
    <source>
        <dbReference type="ARBA" id="ARBA00023242"/>
    </source>
</evidence>
<dbReference type="InterPro" id="IPR008918">
    <property type="entry name" value="HhH2"/>
</dbReference>
<dbReference type="GO" id="GO:0004520">
    <property type="term" value="F:DNA endonuclease activity"/>
    <property type="evidence" value="ECO:0007669"/>
    <property type="project" value="TreeGrafter"/>
</dbReference>
<dbReference type="Gene3D" id="1.10.150.20">
    <property type="entry name" value="5' to 3' exonuclease, C-terminal subdomain"/>
    <property type="match status" value="1"/>
</dbReference>
<dbReference type="Pfam" id="PF00752">
    <property type="entry name" value="XPG_N"/>
    <property type="match status" value="1"/>
</dbReference>
<dbReference type="GO" id="GO:0016787">
    <property type="term" value="F:hydrolase activity"/>
    <property type="evidence" value="ECO:0007669"/>
    <property type="project" value="UniProtKB-KW"/>
</dbReference>
<keyword evidence="13" id="KW-1185">Reference proteome</keyword>
<dbReference type="InterPro" id="IPR036279">
    <property type="entry name" value="5-3_exonuclease_C_sf"/>
</dbReference>
<comment type="subcellular location">
    <subcellularLocation>
        <location evidence="2">Nucleus</location>
    </subcellularLocation>
</comment>
<feature type="compositionally biased region" description="Basic and acidic residues" evidence="10">
    <location>
        <begin position="636"/>
        <end position="654"/>
    </location>
</feature>
<evidence type="ECO:0000256" key="7">
    <source>
        <dbReference type="ARBA" id="ARBA00022801"/>
    </source>
</evidence>
<feature type="compositionally biased region" description="Basic residues" evidence="10">
    <location>
        <begin position="861"/>
        <end position="870"/>
    </location>
</feature>
<dbReference type="SMART" id="SM00484">
    <property type="entry name" value="XPGI"/>
    <property type="match status" value="1"/>
</dbReference>
<dbReference type="InterPro" id="IPR006085">
    <property type="entry name" value="XPG_DNA_repair_N"/>
</dbReference>
<dbReference type="GO" id="GO:0046872">
    <property type="term" value="F:metal ion binding"/>
    <property type="evidence" value="ECO:0007669"/>
    <property type="project" value="UniProtKB-KW"/>
</dbReference>
<feature type="region of interest" description="Disordered" evidence="10">
    <location>
        <begin position="636"/>
        <end position="659"/>
    </location>
</feature>
<dbReference type="SMART" id="SM00279">
    <property type="entry name" value="HhH2"/>
    <property type="match status" value="1"/>
</dbReference>
<evidence type="ECO:0000256" key="4">
    <source>
        <dbReference type="ARBA" id="ARBA00022722"/>
    </source>
</evidence>
<keyword evidence="8" id="KW-0460">Magnesium</keyword>
<evidence type="ECO:0000313" key="14">
    <source>
        <dbReference type="WBParaSite" id="PgB04_g173_t06"/>
    </source>
</evidence>
<evidence type="ECO:0000256" key="8">
    <source>
        <dbReference type="ARBA" id="ARBA00022842"/>
    </source>
</evidence>
<reference evidence="14" key="1">
    <citation type="submission" date="2022-11" db="UniProtKB">
        <authorList>
            <consortium name="WormBaseParasite"/>
        </authorList>
    </citation>
    <scope>IDENTIFICATION</scope>
</reference>
<dbReference type="InterPro" id="IPR001044">
    <property type="entry name" value="XPG/Rad2_eukaryotes"/>
</dbReference>
<dbReference type="InterPro" id="IPR029060">
    <property type="entry name" value="PIN-like_dom_sf"/>
</dbReference>
<organism evidence="13 14">
    <name type="scientific">Parascaris univalens</name>
    <name type="common">Nematode worm</name>
    <dbReference type="NCBI Taxonomy" id="6257"/>
    <lineage>
        <taxon>Eukaryota</taxon>
        <taxon>Metazoa</taxon>
        <taxon>Ecdysozoa</taxon>
        <taxon>Nematoda</taxon>
        <taxon>Chromadorea</taxon>
        <taxon>Rhabditida</taxon>
        <taxon>Spirurina</taxon>
        <taxon>Ascaridomorpha</taxon>
        <taxon>Ascaridoidea</taxon>
        <taxon>Ascarididae</taxon>
        <taxon>Parascaris</taxon>
    </lineage>
</organism>
<dbReference type="PANTHER" id="PTHR16171:SF7">
    <property type="entry name" value="DNA REPAIR PROTEIN RAD2"/>
    <property type="match status" value="1"/>
</dbReference>
<evidence type="ECO:0000256" key="2">
    <source>
        <dbReference type="ARBA" id="ARBA00004123"/>
    </source>
</evidence>
<dbReference type="InterPro" id="IPR006084">
    <property type="entry name" value="XPG/Rad2"/>
</dbReference>
<feature type="compositionally biased region" description="Basic and acidic residues" evidence="10">
    <location>
        <begin position="835"/>
        <end position="845"/>
    </location>
</feature>
<evidence type="ECO:0000256" key="3">
    <source>
        <dbReference type="ARBA" id="ARBA00005283"/>
    </source>
</evidence>
<evidence type="ECO:0000256" key="6">
    <source>
        <dbReference type="ARBA" id="ARBA00022759"/>
    </source>
</evidence>
<dbReference type="PRINTS" id="PR00853">
    <property type="entry name" value="XPGRADSUPER"/>
</dbReference>
<dbReference type="GO" id="GO:0006289">
    <property type="term" value="P:nucleotide-excision repair"/>
    <property type="evidence" value="ECO:0007669"/>
    <property type="project" value="InterPro"/>
</dbReference>
<accession>A0A914ZJI4</accession>
<comment type="cofactor">
    <cofactor evidence="1">
        <name>Mg(2+)</name>
        <dbReference type="ChEBI" id="CHEBI:18420"/>
    </cofactor>
</comment>
<dbReference type="InterPro" id="IPR003903">
    <property type="entry name" value="UIM_dom"/>
</dbReference>
<feature type="domain" description="XPG N-terminal" evidence="12">
    <location>
        <begin position="1"/>
        <end position="98"/>
    </location>
</feature>
<protein>
    <submittedName>
        <fullName evidence="14">XPG-I domain-containing protein</fullName>
    </submittedName>
</protein>
<keyword evidence="4" id="KW-0540">Nuclease</keyword>
<dbReference type="AlphaFoldDB" id="A0A914ZJI4"/>
<evidence type="ECO:0000256" key="10">
    <source>
        <dbReference type="SAM" id="MobiDB-lite"/>
    </source>
</evidence>
<dbReference type="InterPro" id="IPR006086">
    <property type="entry name" value="XPG-I_dom"/>
</dbReference>
<dbReference type="Pfam" id="PF00867">
    <property type="entry name" value="XPG_I"/>
    <property type="match status" value="1"/>
</dbReference>
<comment type="similarity">
    <text evidence="3">Belongs to the XPG/RAD2 endonuclease family. XPG subfamily.</text>
</comment>